<organism evidence="9 10">
    <name type="scientific">Candidatus Coproplasma stercoripullorum</name>
    <dbReference type="NCBI Taxonomy" id="2840751"/>
    <lineage>
        <taxon>Bacteria</taxon>
        <taxon>Bacillati</taxon>
        <taxon>Bacillota</taxon>
        <taxon>Clostridia</taxon>
        <taxon>Eubacteriales</taxon>
        <taxon>Candidatus Coproplasma</taxon>
    </lineage>
</organism>
<dbReference type="InterPro" id="IPR023090">
    <property type="entry name" value="UPF0702_alpha/beta_dom_sf"/>
</dbReference>
<protein>
    <submittedName>
        <fullName evidence="9">DUF421 domain-containing protein</fullName>
    </submittedName>
</protein>
<evidence type="ECO:0000256" key="7">
    <source>
        <dbReference type="SAM" id="Phobius"/>
    </source>
</evidence>
<evidence type="ECO:0000256" key="3">
    <source>
        <dbReference type="ARBA" id="ARBA00022475"/>
    </source>
</evidence>
<feature type="transmembrane region" description="Helical" evidence="7">
    <location>
        <begin position="56"/>
        <end position="80"/>
    </location>
</feature>
<dbReference type="PANTHER" id="PTHR34582:SF6">
    <property type="entry name" value="UPF0702 TRANSMEMBRANE PROTEIN YCAP"/>
    <property type="match status" value="1"/>
</dbReference>
<evidence type="ECO:0000259" key="8">
    <source>
        <dbReference type="Pfam" id="PF04239"/>
    </source>
</evidence>
<dbReference type="AlphaFoldDB" id="A0A9D1AGG7"/>
<comment type="similarity">
    <text evidence="2">Belongs to the UPF0702 family.</text>
</comment>
<evidence type="ECO:0000313" key="9">
    <source>
        <dbReference type="EMBL" id="HIR39747.1"/>
    </source>
</evidence>
<dbReference type="InterPro" id="IPR007353">
    <property type="entry name" value="DUF421"/>
</dbReference>
<evidence type="ECO:0000313" key="10">
    <source>
        <dbReference type="Proteomes" id="UP000824179"/>
    </source>
</evidence>
<accession>A0A9D1AGG7</accession>
<keyword evidence="6 7" id="KW-0472">Membrane</keyword>
<reference evidence="9" key="1">
    <citation type="submission" date="2020-10" db="EMBL/GenBank/DDBJ databases">
        <authorList>
            <person name="Gilroy R."/>
        </authorList>
    </citation>
    <scope>NUCLEOTIDE SEQUENCE</scope>
    <source>
        <strain evidence="9">ChiW25-3613</strain>
    </source>
</reference>
<sequence length="223" mass="25202">MALIFVRTAIIFITLLIVMRLMGKSQIGEMQPFEFIITLLIAELACIPMADSTIPLLYGVVSIVAMFILHQIVWLLDLWFNPMKAIICGRPSIVITKEGIDEYQLKKNNLDVSDLIESMRAAGYFNLDDVYYGLYEANGSFSALEREQKTNSLAVALIDSGKLNIHNLSTCGITREKLDGFLKEQGVKINKVLVMTVDGNGRVYFQKRGEKYQILNIAVNERW</sequence>
<dbReference type="PANTHER" id="PTHR34582">
    <property type="entry name" value="UPF0702 TRANSMEMBRANE PROTEIN YCAP"/>
    <property type="match status" value="1"/>
</dbReference>
<comment type="subcellular location">
    <subcellularLocation>
        <location evidence="1">Cell membrane</location>
        <topology evidence="1">Multi-pass membrane protein</topology>
    </subcellularLocation>
</comment>
<evidence type="ECO:0000256" key="1">
    <source>
        <dbReference type="ARBA" id="ARBA00004651"/>
    </source>
</evidence>
<feature type="domain" description="YetF C-terminal" evidence="8">
    <location>
        <begin position="80"/>
        <end position="197"/>
    </location>
</feature>
<dbReference type="Proteomes" id="UP000824179">
    <property type="component" value="Unassembled WGS sequence"/>
</dbReference>
<dbReference type="EMBL" id="DVHB01000085">
    <property type="protein sequence ID" value="HIR39747.1"/>
    <property type="molecule type" value="Genomic_DNA"/>
</dbReference>
<dbReference type="Gene3D" id="3.30.240.20">
    <property type="entry name" value="bsu07140 like domains"/>
    <property type="match status" value="2"/>
</dbReference>
<dbReference type="Pfam" id="PF04239">
    <property type="entry name" value="DUF421"/>
    <property type="match status" value="1"/>
</dbReference>
<keyword evidence="4 7" id="KW-0812">Transmembrane</keyword>
<dbReference type="GO" id="GO:0005886">
    <property type="term" value="C:plasma membrane"/>
    <property type="evidence" value="ECO:0007669"/>
    <property type="project" value="UniProtKB-SubCell"/>
</dbReference>
<evidence type="ECO:0000256" key="6">
    <source>
        <dbReference type="ARBA" id="ARBA00023136"/>
    </source>
</evidence>
<keyword evidence="5 7" id="KW-1133">Transmembrane helix</keyword>
<evidence type="ECO:0000256" key="2">
    <source>
        <dbReference type="ARBA" id="ARBA00006448"/>
    </source>
</evidence>
<reference evidence="9" key="2">
    <citation type="journal article" date="2021" name="PeerJ">
        <title>Extensive microbial diversity within the chicken gut microbiome revealed by metagenomics and culture.</title>
        <authorList>
            <person name="Gilroy R."/>
            <person name="Ravi A."/>
            <person name="Getino M."/>
            <person name="Pursley I."/>
            <person name="Horton D.L."/>
            <person name="Alikhan N.F."/>
            <person name="Baker D."/>
            <person name="Gharbi K."/>
            <person name="Hall N."/>
            <person name="Watson M."/>
            <person name="Adriaenssens E.M."/>
            <person name="Foster-Nyarko E."/>
            <person name="Jarju S."/>
            <person name="Secka A."/>
            <person name="Antonio M."/>
            <person name="Oren A."/>
            <person name="Chaudhuri R.R."/>
            <person name="La Ragione R."/>
            <person name="Hildebrand F."/>
            <person name="Pallen M.J."/>
        </authorList>
    </citation>
    <scope>NUCLEOTIDE SEQUENCE</scope>
    <source>
        <strain evidence="9">ChiW25-3613</strain>
    </source>
</reference>
<name>A0A9D1AGG7_9FIRM</name>
<feature type="transmembrane region" description="Helical" evidence="7">
    <location>
        <begin position="6"/>
        <end position="23"/>
    </location>
</feature>
<keyword evidence="3" id="KW-1003">Cell membrane</keyword>
<gene>
    <name evidence="9" type="ORF">IAB90_05110</name>
</gene>
<comment type="caution">
    <text evidence="9">The sequence shown here is derived from an EMBL/GenBank/DDBJ whole genome shotgun (WGS) entry which is preliminary data.</text>
</comment>
<evidence type="ECO:0000256" key="5">
    <source>
        <dbReference type="ARBA" id="ARBA00022989"/>
    </source>
</evidence>
<evidence type="ECO:0000256" key="4">
    <source>
        <dbReference type="ARBA" id="ARBA00022692"/>
    </source>
</evidence>
<proteinExistence type="inferred from homology"/>